<evidence type="ECO:0000256" key="2">
    <source>
        <dbReference type="ARBA" id="ARBA00004245"/>
    </source>
</evidence>
<dbReference type="GO" id="GO:0036158">
    <property type="term" value="P:outer dynein arm assembly"/>
    <property type="evidence" value="ECO:0007669"/>
    <property type="project" value="TreeGrafter"/>
</dbReference>
<dbReference type="PANTHER" id="PTHR12442">
    <property type="entry name" value="DYNEIN INTERMEDIATE CHAIN"/>
    <property type="match status" value="1"/>
</dbReference>
<keyword evidence="8" id="KW-0966">Cell projection</keyword>
<protein>
    <submittedName>
        <fullName evidence="9">(apollo) hypothetical protein</fullName>
    </submittedName>
</protein>
<evidence type="ECO:0000256" key="6">
    <source>
        <dbReference type="ARBA" id="ARBA00022737"/>
    </source>
</evidence>
<evidence type="ECO:0000256" key="5">
    <source>
        <dbReference type="ARBA" id="ARBA00022701"/>
    </source>
</evidence>
<keyword evidence="7" id="KW-0206">Cytoskeleton</keyword>
<comment type="caution">
    <text evidence="9">The sequence shown here is derived from an EMBL/GenBank/DDBJ whole genome shotgun (WGS) entry which is preliminary data.</text>
</comment>
<dbReference type="GO" id="GO:0036157">
    <property type="term" value="C:outer dynein arm"/>
    <property type="evidence" value="ECO:0007669"/>
    <property type="project" value="TreeGrafter"/>
</dbReference>
<gene>
    <name evidence="9" type="ORF">PAPOLLO_LOCUS26354</name>
</gene>
<keyword evidence="6" id="KW-0677">Repeat</keyword>
<evidence type="ECO:0000256" key="4">
    <source>
        <dbReference type="ARBA" id="ARBA00022574"/>
    </source>
</evidence>
<accession>A0A8S3YCZ8</accession>
<evidence type="ECO:0000256" key="3">
    <source>
        <dbReference type="ARBA" id="ARBA00022490"/>
    </source>
</evidence>
<dbReference type="GO" id="GO:0045503">
    <property type="term" value="F:dynein light chain binding"/>
    <property type="evidence" value="ECO:0007669"/>
    <property type="project" value="TreeGrafter"/>
</dbReference>
<sequence length="180" mass="20813">MTQWEELKIHFNLARGKDNCYSAELIYNMLEDKRNYLYFVFLKSVLNDVQTALKSFESENSNPLKLLNTLTTLIESVYVYDLNVNKYRPICVQAVVSKRTKKLTRIDFNKKLPVIVCGDTKGTCHVLKLSPNLRVMCKPPKKAQGIDQRTLQIIKLDKLLSLVRDPPFTPGIVDEKFEED</sequence>
<dbReference type="EMBL" id="CAJQZP010001584">
    <property type="protein sequence ID" value="CAG5055634.1"/>
    <property type="molecule type" value="Genomic_DNA"/>
</dbReference>
<dbReference type="OrthoDB" id="10261376at2759"/>
<dbReference type="GO" id="GO:0003341">
    <property type="term" value="P:cilium movement"/>
    <property type="evidence" value="ECO:0007669"/>
    <property type="project" value="TreeGrafter"/>
</dbReference>
<dbReference type="GO" id="GO:0045504">
    <property type="term" value="F:dynein heavy chain binding"/>
    <property type="evidence" value="ECO:0007669"/>
    <property type="project" value="TreeGrafter"/>
</dbReference>
<dbReference type="PANTHER" id="PTHR12442:SF11">
    <property type="entry name" value="DYNEIN AXONEMAL INTERMEDIATE CHAIN 1"/>
    <property type="match status" value="1"/>
</dbReference>
<keyword evidence="3" id="KW-0963">Cytoplasm</keyword>
<keyword evidence="4" id="KW-0853">WD repeat</keyword>
<evidence type="ECO:0000256" key="7">
    <source>
        <dbReference type="ARBA" id="ARBA00023212"/>
    </source>
</evidence>
<dbReference type="InterPro" id="IPR050687">
    <property type="entry name" value="Dynein_IC"/>
</dbReference>
<organism evidence="9 10">
    <name type="scientific">Parnassius apollo</name>
    <name type="common">Apollo butterfly</name>
    <name type="synonym">Papilio apollo</name>
    <dbReference type="NCBI Taxonomy" id="110799"/>
    <lineage>
        <taxon>Eukaryota</taxon>
        <taxon>Metazoa</taxon>
        <taxon>Ecdysozoa</taxon>
        <taxon>Arthropoda</taxon>
        <taxon>Hexapoda</taxon>
        <taxon>Insecta</taxon>
        <taxon>Pterygota</taxon>
        <taxon>Neoptera</taxon>
        <taxon>Endopterygota</taxon>
        <taxon>Lepidoptera</taxon>
        <taxon>Glossata</taxon>
        <taxon>Ditrysia</taxon>
        <taxon>Papilionoidea</taxon>
        <taxon>Papilionidae</taxon>
        <taxon>Parnassiinae</taxon>
        <taxon>Parnassini</taxon>
        <taxon>Parnassius</taxon>
        <taxon>Parnassius</taxon>
    </lineage>
</organism>
<comment type="subcellular location">
    <subcellularLocation>
        <location evidence="1">Cell projection</location>
        <location evidence="1">Cilium</location>
    </subcellularLocation>
    <subcellularLocation>
        <location evidence="2">Cytoplasm</location>
        <location evidence="2">Cytoskeleton</location>
    </subcellularLocation>
</comment>
<dbReference type="GO" id="GO:0005874">
    <property type="term" value="C:microtubule"/>
    <property type="evidence" value="ECO:0007669"/>
    <property type="project" value="UniProtKB-KW"/>
</dbReference>
<proteinExistence type="predicted"/>
<evidence type="ECO:0000313" key="9">
    <source>
        <dbReference type="EMBL" id="CAG5055634.1"/>
    </source>
</evidence>
<dbReference type="Proteomes" id="UP000691718">
    <property type="component" value="Unassembled WGS sequence"/>
</dbReference>
<name>A0A8S3YCZ8_PARAO</name>
<evidence type="ECO:0000313" key="10">
    <source>
        <dbReference type="Proteomes" id="UP000691718"/>
    </source>
</evidence>
<evidence type="ECO:0000256" key="8">
    <source>
        <dbReference type="ARBA" id="ARBA00023273"/>
    </source>
</evidence>
<reference evidence="9" key="1">
    <citation type="submission" date="2021-04" db="EMBL/GenBank/DDBJ databases">
        <authorList>
            <person name="Tunstrom K."/>
        </authorList>
    </citation>
    <scope>NUCLEOTIDE SEQUENCE</scope>
</reference>
<evidence type="ECO:0000256" key="1">
    <source>
        <dbReference type="ARBA" id="ARBA00004138"/>
    </source>
</evidence>
<keyword evidence="10" id="KW-1185">Reference proteome</keyword>
<dbReference type="AlphaFoldDB" id="A0A8S3YCZ8"/>
<keyword evidence="5" id="KW-0493">Microtubule</keyword>